<accession>A9S7W5</accession>
<gene>
    <name evidence="1" type="ORF">PHYPA_005096</name>
</gene>
<evidence type="ECO:0000313" key="2">
    <source>
        <dbReference type="EnsemblPlants" id="PAC:32944630.CDS.1"/>
    </source>
</evidence>
<proteinExistence type="predicted"/>
<sequence>MPRPQPGKHNGEGSFPHFPWKGGKKVWGLLPQQGLGAITHTLRRTDRHPAKQTNKRTNENLRRTDWTEETLLASSIFISSSGMEGHWGTNDERATKRGRAAALETQQSTNSDITAVVCCCLSPPAAPTMISTEITSKAGIDVGRGDVVCWP</sequence>
<dbReference type="HOGENOM" id="CLU_1734548_0_0_1"/>
<evidence type="ECO:0000313" key="3">
    <source>
        <dbReference type="Proteomes" id="UP000006727"/>
    </source>
</evidence>
<dbReference type="EMBL" id="ABEU02000003">
    <property type="protein sequence ID" value="PNR58101.1"/>
    <property type="molecule type" value="Genomic_DNA"/>
</dbReference>
<reference evidence="2" key="3">
    <citation type="submission" date="2020-12" db="UniProtKB">
        <authorList>
            <consortium name="EnsemblPlants"/>
        </authorList>
    </citation>
    <scope>IDENTIFICATION</scope>
</reference>
<dbReference type="InParanoid" id="A9S7W5"/>
<protein>
    <submittedName>
        <fullName evidence="1 2">Uncharacterized protein</fullName>
    </submittedName>
</protein>
<evidence type="ECO:0000313" key="1">
    <source>
        <dbReference type="EMBL" id="PNR58101.1"/>
    </source>
</evidence>
<dbReference type="EnsemblPlants" id="Pp3c3_28920V3.1">
    <property type="protein sequence ID" value="PAC:32944630.CDS.1"/>
    <property type="gene ID" value="Pp3c3_28920"/>
</dbReference>
<reference evidence="1 3" key="1">
    <citation type="journal article" date="2008" name="Science">
        <title>The Physcomitrella genome reveals evolutionary insights into the conquest of land by plants.</title>
        <authorList>
            <person name="Rensing S."/>
            <person name="Lang D."/>
            <person name="Zimmer A."/>
            <person name="Terry A."/>
            <person name="Salamov A."/>
            <person name="Shapiro H."/>
            <person name="Nishiyama T."/>
            <person name="Perroud P.-F."/>
            <person name="Lindquist E."/>
            <person name="Kamisugi Y."/>
            <person name="Tanahashi T."/>
            <person name="Sakakibara K."/>
            <person name="Fujita T."/>
            <person name="Oishi K."/>
            <person name="Shin-I T."/>
            <person name="Kuroki Y."/>
            <person name="Toyoda A."/>
            <person name="Suzuki Y."/>
            <person name="Hashimoto A."/>
            <person name="Yamaguchi K."/>
            <person name="Sugano A."/>
            <person name="Kohara Y."/>
            <person name="Fujiyama A."/>
            <person name="Anterola A."/>
            <person name="Aoki S."/>
            <person name="Ashton N."/>
            <person name="Barbazuk W.B."/>
            <person name="Barker E."/>
            <person name="Bennetzen J."/>
            <person name="Bezanilla M."/>
            <person name="Blankenship R."/>
            <person name="Cho S.H."/>
            <person name="Dutcher S."/>
            <person name="Estelle M."/>
            <person name="Fawcett J.A."/>
            <person name="Gundlach H."/>
            <person name="Hanada K."/>
            <person name="Heyl A."/>
            <person name="Hicks K.A."/>
            <person name="Hugh J."/>
            <person name="Lohr M."/>
            <person name="Mayer K."/>
            <person name="Melkozernov A."/>
            <person name="Murata T."/>
            <person name="Nelson D."/>
            <person name="Pils B."/>
            <person name="Prigge M."/>
            <person name="Reiss B."/>
            <person name="Renner T."/>
            <person name="Rombauts S."/>
            <person name="Rushton P."/>
            <person name="Sanderfoot A."/>
            <person name="Schween G."/>
            <person name="Shiu S.-H."/>
            <person name="Stueber K."/>
            <person name="Theodoulou F.L."/>
            <person name="Tu H."/>
            <person name="Van de Peer Y."/>
            <person name="Verrier P.J."/>
            <person name="Waters E."/>
            <person name="Wood A."/>
            <person name="Yang L."/>
            <person name="Cove D."/>
            <person name="Cuming A."/>
            <person name="Hasebe M."/>
            <person name="Lucas S."/>
            <person name="Mishler D.B."/>
            <person name="Reski R."/>
            <person name="Grigoriev I."/>
            <person name="Quatrano R.S."/>
            <person name="Boore J.L."/>
        </authorList>
    </citation>
    <scope>NUCLEOTIDE SEQUENCE [LARGE SCALE GENOMIC DNA]</scope>
    <source>
        <strain evidence="2 3">cv. Gransden 2004</strain>
    </source>
</reference>
<dbReference type="PaxDb" id="3218-PP1S55_4V6.1"/>
<organism evidence="1">
    <name type="scientific">Physcomitrium patens</name>
    <name type="common">Spreading-leaved earth moss</name>
    <name type="synonym">Physcomitrella patens</name>
    <dbReference type="NCBI Taxonomy" id="3218"/>
    <lineage>
        <taxon>Eukaryota</taxon>
        <taxon>Viridiplantae</taxon>
        <taxon>Streptophyta</taxon>
        <taxon>Embryophyta</taxon>
        <taxon>Bryophyta</taxon>
        <taxon>Bryophytina</taxon>
        <taxon>Bryopsida</taxon>
        <taxon>Funariidae</taxon>
        <taxon>Funariales</taxon>
        <taxon>Funariaceae</taxon>
        <taxon>Physcomitrium</taxon>
    </lineage>
</organism>
<name>A9S7W5_PHYPA</name>
<dbReference type="Gramene" id="Pp3c3_28920V3.1">
    <property type="protein sequence ID" value="PAC:32944630.CDS.1"/>
    <property type="gene ID" value="Pp3c3_28920"/>
</dbReference>
<keyword evidence="3" id="KW-1185">Reference proteome</keyword>
<dbReference type="Proteomes" id="UP000006727">
    <property type="component" value="Chromosome 3"/>
</dbReference>
<dbReference type="AlphaFoldDB" id="A9S7W5"/>
<reference evidence="1 3" key="2">
    <citation type="journal article" date="2018" name="Plant J.">
        <title>The Physcomitrella patens chromosome-scale assembly reveals moss genome structure and evolution.</title>
        <authorList>
            <person name="Lang D."/>
            <person name="Ullrich K.K."/>
            <person name="Murat F."/>
            <person name="Fuchs J."/>
            <person name="Jenkins J."/>
            <person name="Haas F.B."/>
            <person name="Piednoel M."/>
            <person name="Gundlach H."/>
            <person name="Van Bel M."/>
            <person name="Meyberg R."/>
            <person name="Vives C."/>
            <person name="Morata J."/>
            <person name="Symeonidi A."/>
            <person name="Hiss M."/>
            <person name="Muchero W."/>
            <person name="Kamisugi Y."/>
            <person name="Saleh O."/>
            <person name="Blanc G."/>
            <person name="Decker E.L."/>
            <person name="van Gessel N."/>
            <person name="Grimwood J."/>
            <person name="Hayes R.D."/>
            <person name="Graham S.W."/>
            <person name="Gunter L.E."/>
            <person name="McDaniel S.F."/>
            <person name="Hoernstein S.N.W."/>
            <person name="Larsson A."/>
            <person name="Li F.W."/>
            <person name="Perroud P.F."/>
            <person name="Phillips J."/>
            <person name="Ranjan P."/>
            <person name="Rokshar D.S."/>
            <person name="Rothfels C.J."/>
            <person name="Schneider L."/>
            <person name="Shu S."/>
            <person name="Stevenson D.W."/>
            <person name="Thummler F."/>
            <person name="Tillich M."/>
            <person name="Villarreal Aguilar J.C."/>
            <person name="Widiez T."/>
            <person name="Wong G.K."/>
            <person name="Wymore A."/>
            <person name="Zhang Y."/>
            <person name="Zimmer A.D."/>
            <person name="Quatrano R.S."/>
            <person name="Mayer K.F.X."/>
            <person name="Goodstein D."/>
            <person name="Casacuberta J.M."/>
            <person name="Vandepoele K."/>
            <person name="Reski R."/>
            <person name="Cuming A.C."/>
            <person name="Tuskan G.A."/>
            <person name="Maumus F."/>
            <person name="Salse J."/>
            <person name="Schmutz J."/>
            <person name="Rensing S.A."/>
        </authorList>
    </citation>
    <scope>NUCLEOTIDE SEQUENCE [LARGE SCALE GENOMIC DNA]</scope>
    <source>
        <strain evidence="2 3">cv. Gransden 2004</strain>
    </source>
</reference>